<gene>
    <name evidence="1" type="ORF">GC093_10960</name>
</gene>
<accession>A0A972GT65</accession>
<keyword evidence="2" id="KW-1185">Reference proteome</keyword>
<evidence type="ECO:0000313" key="1">
    <source>
        <dbReference type="EMBL" id="NOU93738.1"/>
    </source>
</evidence>
<dbReference type="Proteomes" id="UP000641588">
    <property type="component" value="Unassembled WGS sequence"/>
</dbReference>
<reference evidence="1" key="1">
    <citation type="submission" date="2019-10" db="EMBL/GenBank/DDBJ databases">
        <title>Description of Paenibacillus glebae sp. nov.</title>
        <authorList>
            <person name="Carlier A."/>
            <person name="Qi S."/>
        </authorList>
    </citation>
    <scope>NUCLEOTIDE SEQUENCE</scope>
    <source>
        <strain evidence="1">LMG 31456</strain>
    </source>
</reference>
<dbReference type="EMBL" id="WHOD01000049">
    <property type="protein sequence ID" value="NOU93738.1"/>
    <property type="molecule type" value="Genomic_DNA"/>
</dbReference>
<name>A0A972GT65_9BACL</name>
<comment type="caution">
    <text evidence="1">The sequence shown here is derived from an EMBL/GenBank/DDBJ whole genome shotgun (WGS) entry which is preliminary data.</text>
</comment>
<sequence length="175" mass="20401">MSYQFRLCNFEMDYEGYIKFLLEHHDELNLLYPFAVKLSFISSPLIFGKAMLIFSEDPYQIVGASGFVYGTGPNNYEDRHICQVEVAFLQREYRCKPLFIKGLKVLIAEMKAGNPDVETVQFWASDGQMELEGLFSKFNSLPGSNRFTVNNLVCYQISFRELETYCRRFKNRFNG</sequence>
<dbReference type="AlphaFoldDB" id="A0A972GT65"/>
<proteinExistence type="predicted"/>
<dbReference type="RefSeq" id="WP_171651922.1">
    <property type="nucleotide sequence ID" value="NZ_WHOD01000049.1"/>
</dbReference>
<organism evidence="1 2">
    <name type="scientific">Paenibacillus foliorum</name>
    <dbReference type="NCBI Taxonomy" id="2654974"/>
    <lineage>
        <taxon>Bacteria</taxon>
        <taxon>Bacillati</taxon>
        <taxon>Bacillota</taxon>
        <taxon>Bacilli</taxon>
        <taxon>Bacillales</taxon>
        <taxon>Paenibacillaceae</taxon>
        <taxon>Paenibacillus</taxon>
    </lineage>
</organism>
<evidence type="ECO:0000313" key="2">
    <source>
        <dbReference type="Proteomes" id="UP000641588"/>
    </source>
</evidence>
<protein>
    <submittedName>
        <fullName evidence="1">Uncharacterized protein</fullName>
    </submittedName>
</protein>